<name>A0A927GFI8_9BACT</name>
<dbReference type="AlphaFoldDB" id="A0A927GFI8"/>
<protein>
    <submittedName>
        <fullName evidence="1">Uncharacterized protein</fullName>
    </submittedName>
</protein>
<keyword evidence="2" id="KW-1185">Reference proteome</keyword>
<organism evidence="1 2">
    <name type="scientific">Spirosoma validum</name>
    <dbReference type="NCBI Taxonomy" id="2771355"/>
    <lineage>
        <taxon>Bacteria</taxon>
        <taxon>Pseudomonadati</taxon>
        <taxon>Bacteroidota</taxon>
        <taxon>Cytophagia</taxon>
        <taxon>Cytophagales</taxon>
        <taxon>Cytophagaceae</taxon>
        <taxon>Spirosoma</taxon>
    </lineage>
</organism>
<dbReference type="Proteomes" id="UP000653797">
    <property type="component" value="Unassembled WGS sequence"/>
</dbReference>
<evidence type="ECO:0000313" key="2">
    <source>
        <dbReference type="Proteomes" id="UP000653797"/>
    </source>
</evidence>
<comment type="caution">
    <text evidence="1">The sequence shown here is derived from an EMBL/GenBank/DDBJ whole genome shotgun (WGS) entry which is preliminary data.</text>
</comment>
<gene>
    <name evidence="1" type="ORF">IC230_22660</name>
</gene>
<reference evidence="1" key="1">
    <citation type="submission" date="2020-09" db="EMBL/GenBank/DDBJ databases">
        <authorList>
            <person name="Kim M.K."/>
        </authorList>
    </citation>
    <scope>NUCLEOTIDE SEQUENCE</scope>
    <source>
        <strain evidence="1">BT704</strain>
    </source>
</reference>
<dbReference type="RefSeq" id="WP_191041343.1">
    <property type="nucleotide sequence ID" value="NZ_JACXAA010000009.1"/>
</dbReference>
<proteinExistence type="predicted"/>
<evidence type="ECO:0000313" key="1">
    <source>
        <dbReference type="EMBL" id="MBD2755723.1"/>
    </source>
</evidence>
<accession>A0A927GFI8</accession>
<sequence length="53" mass="5874">MPPDPLWAIPANPNEERIIRQASPNQSGKISHRIDAFVLSITDDAPHNQEDVA</sequence>
<dbReference type="EMBL" id="JACXAA010000009">
    <property type="protein sequence ID" value="MBD2755723.1"/>
    <property type="molecule type" value="Genomic_DNA"/>
</dbReference>